<sequence>MNSSKDIQVGLEMNESVKDGFQDMEYDPDLPRIVMNSTDKKVVSPRDSDALNFTIKVCKNWRIRIYKPLIPLKLVLFFWFGGGSFVAPFLTVYFKQRGITLSELSTFFILSPICQFMGTILSGVAADKIGRSKPVLVANLVLAIVFLSGILFIPRLNVPSCASQPINLKCHPQQFDRLITKTSCDVVEDIIEVNSCDVQCPENVTEHCDGQNLICEILAGSEMQRNFSLSIHVKGSYKARDRCYYNVSSMYHENATYSWCNVPHKMNCRVSCIVDSGVNCIDEGDNRDALLITTMALFILFQTAYSNCYRFMDVTSMALVKEHNSDFGHERFFSICGILVVSPIAGYLVDATTPKGMEKNYLAAFYLFMVTVLIILVVVYKLEVRINPPGKKMWRKATYLLKNPDVLSFTLVIFVLGTAFCFTKNFMFWYLEGMNTPSFLIGLIPAVSALYGLPFLLTSRWWVNKIGATQIFILGLLGYVVNSIGYSFLKDPWYALILEAMNIFTYHLLWVAVVLHSHELAPEGLTATVISTAGSIHYHIGKASGSSIGGFVMDAFNGRVAFRVMGIICLISAVLYAFYLYIRRTCFSSVLPGNEAGPITDGQSNNVSTNRTSR</sequence>
<feature type="transmembrane region" description="Helical" evidence="6">
    <location>
        <begin position="332"/>
        <end position="349"/>
    </location>
</feature>
<comment type="similarity">
    <text evidence="2">Belongs to the major facilitator superfamily. MFSD6 family.</text>
</comment>
<feature type="transmembrane region" description="Helical" evidence="6">
    <location>
        <begin position="469"/>
        <end position="488"/>
    </location>
</feature>
<comment type="subcellular location">
    <subcellularLocation>
        <location evidence="1">Membrane</location>
        <topology evidence="1">Multi-pass membrane protein</topology>
    </subcellularLocation>
</comment>
<name>A0A8T0EA71_ARGBR</name>
<evidence type="ECO:0000313" key="8">
    <source>
        <dbReference type="EMBL" id="KAF8767351.1"/>
    </source>
</evidence>
<feature type="transmembrane region" description="Helical" evidence="6">
    <location>
        <begin position="361"/>
        <end position="384"/>
    </location>
</feature>
<dbReference type="Gene3D" id="1.20.1250.20">
    <property type="entry name" value="MFS general substrate transporter like domains"/>
    <property type="match status" value="2"/>
</dbReference>
<evidence type="ECO:0000259" key="7">
    <source>
        <dbReference type="Pfam" id="PF12832"/>
    </source>
</evidence>
<proteinExistence type="inferred from homology"/>
<dbReference type="Pfam" id="PF12832">
    <property type="entry name" value="MFS_1_like"/>
    <property type="match status" value="1"/>
</dbReference>
<dbReference type="GO" id="GO:0016020">
    <property type="term" value="C:membrane"/>
    <property type="evidence" value="ECO:0007669"/>
    <property type="project" value="UniProtKB-SubCell"/>
</dbReference>
<protein>
    <submittedName>
        <fullName evidence="8">Major facilitator superfamily like protein</fullName>
    </submittedName>
</protein>
<evidence type="ECO:0000256" key="2">
    <source>
        <dbReference type="ARBA" id="ARBA00005241"/>
    </source>
</evidence>
<evidence type="ECO:0000313" key="9">
    <source>
        <dbReference type="Proteomes" id="UP000807504"/>
    </source>
</evidence>
<dbReference type="InterPro" id="IPR051717">
    <property type="entry name" value="MFS_MFSD6"/>
</dbReference>
<feature type="transmembrane region" description="Helical" evidence="6">
    <location>
        <begin position="437"/>
        <end position="457"/>
    </location>
</feature>
<dbReference type="InterPro" id="IPR036259">
    <property type="entry name" value="MFS_trans_sf"/>
</dbReference>
<evidence type="ECO:0000256" key="5">
    <source>
        <dbReference type="ARBA" id="ARBA00023136"/>
    </source>
</evidence>
<evidence type="ECO:0000256" key="1">
    <source>
        <dbReference type="ARBA" id="ARBA00004141"/>
    </source>
</evidence>
<feature type="transmembrane region" description="Helical" evidence="6">
    <location>
        <begin position="74"/>
        <end position="94"/>
    </location>
</feature>
<feature type="transmembrane region" description="Helical" evidence="6">
    <location>
        <begin position="289"/>
        <end position="311"/>
    </location>
</feature>
<feature type="transmembrane region" description="Helical" evidence="6">
    <location>
        <begin position="520"/>
        <end position="540"/>
    </location>
</feature>
<comment type="caution">
    <text evidence="8">The sequence shown here is derived from an EMBL/GenBank/DDBJ whole genome shotgun (WGS) entry which is preliminary data.</text>
</comment>
<organism evidence="8 9">
    <name type="scientific">Argiope bruennichi</name>
    <name type="common">Wasp spider</name>
    <name type="synonym">Aranea bruennichi</name>
    <dbReference type="NCBI Taxonomy" id="94029"/>
    <lineage>
        <taxon>Eukaryota</taxon>
        <taxon>Metazoa</taxon>
        <taxon>Ecdysozoa</taxon>
        <taxon>Arthropoda</taxon>
        <taxon>Chelicerata</taxon>
        <taxon>Arachnida</taxon>
        <taxon>Araneae</taxon>
        <taxon>Araneomorphae</taxon>
        <taxon>Entelegynae</taxon>
        <taxon>Araneoidea</taxon>
        <taxon>Araneidae</taxon>
        <taxon>Argiope</taxon>
    </lineage>
</organism>
<accession>A0A8T0EA71</accession>
<gene>
    <name evidence="8" type="ORF">HNY73_020328</name>
</gene>
<feature type="transmembrane region" description="Helical" evidence="6">
    <location>
        <begin position="560"/>
        <end position="582"/>
    </location>
</feature>
<evidence type="ECO:0000256" key="6">
    <source>
        <dbReference type="SAM" id="Phobius"/>
    </source>
</evidence>
<dbReference type="PANTHER" id="PTHR16172:SF41">
    <property type="entry name" value="MAJOR FACILITATOR SUPERFAMILY DOMAIN-CONTAINING PROTEIN 6-LIKE"/>
    <property type="match status" value="1"/>
</dbReference>
<keyword evidence="5 6" id="KW-0472">Membrane</keyword>
<evidence type="ECO:0000256" key="3">
    <source>
        <dbReference type="ARBA" id="ARBA00022692"/>
    </source>
</evidence>
<feature type="transmembrane region" description="Helical" evidence="6">
    <location>
        <begin position="136"/>
        <end position="156"/>
    </location>
</feature>
<dbReference type="EMBL" id="JABXBU010002230">
    <property type="protein sequence ID" value="KAF8767351.1"/>
    <property type="molecule type" value="Genomic_DNA"/>
</dbReference>
<feature type="transmembrane region" description="Helical" evidence="6">
    <location>
        <begin position="405"/>
        <end position="431"/>
    </location>
</feature>
<dbReference type="PANTHER" id="PTHR16172">
    <property type="entry name" value="MAJOR FACILITATOR SUPERFAMILY DOMAIN-CONTAINING PROTEIN 6-LIKE"/>
    <property type="match status" value="1"/>
</dbReference>
<keyword evidence="9" id="KW-1185">Reference proteome</keyword>
<feature type="domain" description="Major facilitator superfamily associated" evidence="7">
    <location>
        <begin position="70"/>
        <end position="564"/>
    </location>
</feature>
<keyword evidence="4 6" id="KW-1133">Transmembrane helix</keyword>
<reference evidence="8" key="1">
    <citation type="journal article" date="2020" name="bioRxiv">
        <title>Chromosome-level reference genome of the European wasp spider Argiope bruennichi: a resource for studies on range expansion and evolutionary adaptation.</title>
        <authorList>
            <person name="Sheffer M.M."/>
            <person name="Hoppe A."/>
            <person name="Krehenwinkel H."/>
            <person name="Uhl G."/>
            <person name="Kuss A.W."/>
            <person name="Jensen L."/>
            <person name="Jensen C."/>
            <person name="Gillespie R.G."/>
            <person name="Hoff K.J."/>
            <person name="Prost S."/>
        </authorList>
    </citation>
    <scope>NUCLEOTIDE SEQUENCE</scope>
</reference>
<evidence type="ECO:0000256" key="4">
    <source>
        <dbReference type="ARBA" id="ARBA00022989"/>
    </source>
</evidence>
<keyword evidence="3 6" id="KW-0812">Transmembrane</keyword>
<dbReference type="AlphaFoldDB" id="A0A8T0EA71"/>
<dbReference type="SUPFAM" id="SSF103473">
    <property type="entry name" value="MFS general substrate transporter"/>
    <property type="match status" value="1"/>
</dbReference>
<feature type="transmembrane region" description="Helical" evidence="6">
    <location>
        <begin position="494"/>
        <end position="513"/>
    </location>
</feature>
<feature type="transmembrane region" description="Helical" evidence="6">
    <location>
        <begin position="106"/>
        <end position="124"/>
    </location>
</feature>
<dbReference type="Proteomes" id="UP000807504">
    <property type="component" value="Unassembled WGS sequence"/>
</dbReference>
<dbReference type="InterPro" id="IPR024989">
    <property type="entry name" value="MFS_assoc_dom"/>
</dbReference>
<reference evidence="8" key="2">
    <citation type="submission" date="2020-06" db="EMBL/GenBank/DDBJ databases">
        <authorList>
            <person name="Sheffer M."/>
        </authorList>
    </citation>
    <scope>NUCLEOTIDE SEQUENCE</scope>
</reference>